<organism evidence="2 3">
    <name type="scientific">Bacillus changyiensis</name>
    <dbReference type="NCBI Taxonomy" id="3004103"/>
    <lineage>
        <taxon>Bacteria</taxon>
        <taxon>Bacillati</taxon>
        <taxon>Bacillota</taxon>
        <taxon>Bacilli</taxon>
        <taxon>Bacillales</taxon>
        <taxon>Bacillaceae</taxon>
        <taxon>Bacillus</taxon>
    </lineage>
</organism>
<sequence>MARQDDGTRDIAKELDKLARKRVKAAKVAVQAGAEIFAEGLERNTPSGRSSSHRMHMKNNVVYSKPREDGEIYSSVGYGKETASRLHFSNFGTIKQRPQHFIERTANELTEIVLRKVQEVYARELGL</sequence>
<dbReference type="Pfam" id="PF04883">
    <property type="entry name" value="HK97-gp10_like"/>
    <property type="match status" value="1"/>
</dbReference>
<dbReference type="EMBL" id="JAQKAB010000001">
    <property type="protein sequence ID" value="MDA7025050.1"/>
    <property type="molecule type" value="Genomic_DNA"/>
</dbReference>
<proteinExistence type="predicted"/>
<feature type="region of interest" description="Disordered" evidence="1">
    <location>
        <begin position="43"/>
        <end position="63"/>
    </location>
</feature>
<dbReference type="NCBIfam" id="TIGR01725">
    <property type="entry name" value="phge_HK97_gp10"/>
    <property type="match status" value="1"/>
</dbReference>
<name>A0ABT4WYD8_9BACI</name>
<accession>A0ABT4WYD8</accession>
<reference evidence="2 3" key="1">
    <citation type="submission" date="2023-01" db="EMBL/GenBank/DDBJ databases">
        <title>Bacillus changyiensis sp. nov., isolated from a coastal deposit.</title>
        <authorList>
            <person name="Xiao G."/>
            <person name="Lai Q."/>
            <person name="Hu Z."/>
            <person name="Shao Z."/>
        </authorList>
    </citation>
    <scope>NUCLEOTIDE SEQUENCE [LARGE SCALE GENOMIC DNA]</scope>
    <source>
        <strain evidence="2 3">CLL-7-23</strain>
    </source>
</reference>
<dbReference type="InterPro" id="IPR010064">
    <property type="entry name" value="HK97-gp10_tail"/>
</dbReference>
<keyword evidence="3" id="KW-1185">Reference proteome</keyword>
<dbReference type="RefSeq" id="WP_271338917.1">
    <property type="nucleotide sequence ID" value="NZ_JAQKAB010000001.1"/>
</dbReference>
<gene>
    <name evidence="2" type="ORF">PJ311_00310</name>
</gene>
<protein>
    <submittedName>
        <fullName evidence="2">HK97 gp10 family phage protein</fullName>
    </submittedName>
</protein>
<evidence type="ECO:0000313" key="2">
    <source>
        <dbReference type="EMBL" id="MDA7025050.1"/>
    </source>
</evidence>
<evidence type="ECO:0000313" key="3">
    <source>
        <dbReference type="Proteomes" id="UP001211894"/>
    </source>
</evidence>
<dbReference type="Proteomes" id="UP001211894">
    <property type="component" value="Unassembled WGS sequence"/>
</dbReference>
<comment type="caution">
    <text evidence="2">The sequence shown here is derived from an EMBL/GenBank/DDBJ whole genome shotgun (WGS) entry which is preliminary data.</text>
</comment>
<evidence type="ECO:0000256" key="1">
    <source>
        <dbReference type="SAM" id="MobiDB-lite"/>
    </source>
</evidence>